<organism evidence="2">
    <name type="scientific">marine sediment metagenome</name>
    <dbReference type="NCBI Taxonomy" id="412755"/>
    <lineage>
        <taxon>unclassified sequences</taxon>
        <taxon>metagenomes</taxon>
        <taxon>ecological metagenomes</taxon>
    </lineage>
</organism>
<dbReference type="AlphaFoldDB" id="A0A0F9KJK3"/>
<evidence type="ECO:0000259" key="1">
    <source>
        <dbReference type="Pfam" id="PF14216"/>
    </source>
</evidence>
<dbReference type="InterPro" id="IPR025475">
    <property type="entry name" value="DUF4326"/>
</dbReference>
<proteinExistence type="predicted"/>
<dbReference type="EMBL" id="LAZR01007886">
    <property type="protein sequence ID" value="KKM82284.1"/>
    <property type="molecule type" value="Genomic_DNA"/>
</dbReference>
<feature type="domain" description="DUF4326" evidence="1">
    <location>
        <begin position="8"/>
        <end position="83"/>
    </location>
</feature>
<sequence length="88" mass="10128">MTQDRVRVAKVGLGNFDVYIGRGSLWGNQFRIGVDGDRQQVIEKYREWIKEQPYLLGKLWELKGKVLGCHCAPLPCHGDILIEMLEEL</sequence>
<protein>
    <recommendedName>
        <fullName evidence="1">DUF4326 domain-containing protein</fullName>
    </recommendedName>
</protein>
<name>A0A0F9KJK3_9ZZZZ</name>
<gene>
    <name evidence="2" type="ORF">LCGC14_1321150</name>
</gene>
<dbReference type="Pfam" id="PF14216">
    <property type="entry name" value="DUF4326"/>
    <property type="match status" value="1"/>
</dbReference>
<reference evidence="2" key="1">
    <citation type="journal article" date="2015" name="Nature">
        <title>Complex archaea that bridge the gap between prokaryotes and eukaryotes.</title>
        <authorList>
            <person name="Spang A."/>
            <person name="Saw J.H."/>
            <person name="Jorgensen S.L."/>
            <person name="Zaremba-Niedzwiedzka K."/>
            <person name="Martijn J."/>
            <person name="Lind A.E."/>
            <person name="van Eijk R."/>
            <person name="Schleper C."/>
            <person name="Guy L."/>
            <person name="Ettema T.J."/>
        </authorList>
    </citation>
    <scope>NUCLEOTIDE SEQUENCE</scope>
</reference>
<comment type="caution">
    <text evidence="2">The sequence shown here is derived from an EMBL/GenBank/DDBJ whole genome shotgun (WGS) entry which is preliminary data.</text>
</comment>
<accession>A0A0F9KJK3</accession>
<evidence type="ECO:0000313" key="2">
    <source>
        <dbReference type="EMBL" id="KKM82284.1"/>
    </source>
</evidence>